<dbReference type="HOGENOM" id="CLU_2441447_0_0_1"/>
<name>T4ZWV8_OPHSC</name>
<accession>T4ZWV8</accession>
<dbReference type="AlphaFoldDB" id="T4ZWV8"/>
<evidence type="ECO:0000313" key="2">
    <source>
        <dbReference type="Proteomes" id="UP000019374"/>
    </source>
</evidence>
<reference evidence="1 2" key="1">
    <citation type="journal article" date="2013" name="Chin. Sci. Bull.">
        <title>Genome survey uncovers the secrets of sex and lifestyle in caterpillar fungus.</title>
        <authorList>
            <person name="Hu X."/>
            <person name="Zhang Y."/>
            <person name="Xiao G."/>
            <person name="Zheng P."/>
            <person name="Xia Y."/>
            <person name="Zhang X."/>
            <person name="St Leger R.J."/>
            <person name="Liu X."/>
            <person name="Wang C."/>
        </authorList>
    </citation>
    <scope>NUCLEOTIDE SEQUENCE [LARGE SCALE GENOMIC DNA]</scope>
    <source>
        <strain evidence="2">Co18 / CGMCC 3.14243</strain>
        <tissue evidence="1">Fruit-body</tissue>
    </source>
</reference>
<proteinExistence type="predicted"/>
<protein>
    <submittedName>
        <fullName evidence="1">Uncharacterized protein</fullName>
    </submittedName>
</protein>
<dbReference type="Proteomes" id="UP000019374">
    <property type="component" value="Unassembled WGS sequence"/>
</dbReference>
<organism evidence="1 2">
    <name type="scientific">Ophiocordyceps sinensis (strain Co18 / CGMCC 3.14243)</name>
    <name type="common">Yarsagumba caterpillar fungus</name>
    <name type="synonym">Hirsutella sinensis</name>
    <dbReference type="NCBI Taxonomy" id="911162"/>
    <lineage>
        <taxon>Eukaryota</taxon>
        <taxon>Fungi</taxon>
        <taxon>Dikarya</taxon>
        <taxon>Ascomycota</taxon>
        <taxon>Pezizomycotina</taxon>
        <taxon>Sordariomycetes</taxon>
        <taxon>Hypocreomycetidae</taxon>
        <taxon>Hypocreales</taxon>
        <taxon>Ophiocordycipitaceae</taxon>
        <taxon>Ophiocordyceps</taxon>
    </lineage>
</organism>
<sequence length="90" mass="9848">MTQGFTRLRLAQESRNNRVLLYQPAPLLSPPSSDEKAFLEEPSLVSADGGTHSAGFWRKKLLARIMMLTGSAGMIGKSSARGKCVRPNCR</sequence>
<evidence type="ECO:0000313" key="1">
    <source>
        <dbReference type="EMBL" id="EQK97594.1"/>
    </source>
</evidence>
<dbReference type="EMBL" id="KE657935">
    <property type="protein sequence ID" value="EQK97594.1"/>
    <property type="molecule type" value="Genomic_DNA"/>
</dbReference>
<gene>
    <name evidence="1" type="ORF">OCS_06694</name>
</gene>